<evidence type="ECO:0000313" key="2">
    <source>
        <dbReference type="Proteomes" id="UP000440578"/>
    </source>
</evidence>
<comment type="caution">
    <text evidence="1">The sequence shown here is derived from an EMBL/GenBank/DDBJ whole genome shotgun (WGS) entry which is preliminary data.</text>
</comment>
<dbReference type="AlphaFoldDB" id="A0A6A4VSQ1"/>
<name>A0A6A4VSQ1_AMPAM</name>
<dbReference type="Proteomes" id="UP000440578">
    <property type="component" value="Unassembled WGS sequence"/>
</dbReference>
<protein>
    <submittedName>
        <fullName evidence="1">Uncharacterized protein</fullName>
    </submittedName>
</protein>
<reference evidence="1 2" key="1">
    <citation type="submission" date="2019-07" db="EMBL/GenBank/DDBJ databases">
        <title>Draft genome assembly of a fouling barnacle, Amphibalanus amphitrite (Darwin, 1854): The first reference genome for Thecostraca.</title>
        <authorList>
            <person name="Kim W."/>
        </authorList>
    </citation>
    <scope>NUCLEOTIDE SEQUENCE [LARGE SCALE GENOMIC DNA]</scope>
    <source>
        <strain evidence="1">SNU_AA5</strain>
        <tissue evidence="1">Soma without cirri and trophi</tissue>
    </source>
</reference>
<organism evidence="1 2">
    <name type="scientific">Amphibalanus amphitrite</name>
    <name type="common">Striped barnacle</name>
    <name type="synonym">Balanus amphitrite</name>
    <dbReference type="NCBI Taxonomy" id="1232801"/>
    <lineage>
        <taxon>Eukaryota</taxon>
        <taxon>Metazoa</taxon>
        <taxon>Ecdysozoa</taxon>
        <taxon>Arthropoda</taxon>
        <taxon>Crustacea</taxon>
        <taxon>Multicrustacea</taxon>
        <taxon>Cirripedia</taxon>
        <taxon>Thoracica</taxon>
        <taxon>Thoracicalcarea</taxon>
        <taxon>Balanomorpha</taxon>
        <taxon>Balanoidea</taxon>
        <taxon>Balanidae</taxon>
        <taxon>Amphibalaninae</taxon>
        <taxon>Amphibalanus</taxon>
    </lineage>
</organism>
<sequence>MRRKNLEEGSCAQKFVLLAFDFSGAYDNVDYRLLRVGLLEQDIPLCFITWIWQFLRDRRARVVPHGTLSDVRAFRAGLPQGSRVPGTTAYMYADDTAALCAANDIGTAKERAQQAADTLSAWARAAKMQVAGEKTQALVLSQWSRDAVDCTLRVAGKTVTAGDHLSSSE</sequence>
<proteinExistence type="predicted"/>
<evidence type="ECO:0000313" key="1">
    <source>
        <dbReference type="EMBL" id="KAF0296693.1"/>
    </source>
</evidence>
<accession>A0A6A4VSQ1</accession>
<keyword evidence="2" id="KW-1185">Reference proteome</keyword>
<gene>
    <name evidence="1" type="ORF">FJT64_005922</name>
</gene>
<dbReference type="EMBL" id="VIIS01001545">
    <property type="protein sequence ID" value="KAF0296693.1"/>
    <property type="molecule type" value="Genomic_DNA"/>
</dbReference>